<reference evidence="2" key="1">
    <citation type="submission" date="2008-03" db="EMBL/GenBank/DDBJ databases">
        <title>Annotation of Ixodes scapularis.</title>
        <authorList>
            <consortium name="Ixodes scapularis Genome Project Consortium"/>
            <person name="Caler E."/>
            <person name="Hannick L.I."/>
            <person name="Bidwell S."/>
            <person name="Joardar V."/>
            <person name="Thiagarajan M."/>
            <person name="Amedeo P."/>
            <person name="Galinsky K.J."/>
            <person name="Schobel S."/>
            <person name="Inman J."/>
            <person name="Hostetler J."/>
            <person name="Miller J."/>
            <person name="Hammond M."/>
            <person name="Megy K."/>
            <person name="Lawson D."/>
            <person name="Kodira C."/>
            <person name="Sutton G."/>
            <person name="Meyer J."/>
            <person name="Hill C.A."/>
            <person name="Birren B."/>
            <person name="Nene V."/>
            <person name="Collins F."/>
            <person name="Alarcon-Chaidez F."/>
            <person name="Wikel S."/>
            <person name="Strausberg R."/>
        </authorList>
    </citation>
    <scope>NUCLEOTIDE SEQUENCE [LARGE SCALE GENOMIC DNA]</scope>
    <source>
        <strain evidence="2">Wikel colony</strain>
    </source>
</reference>
<proteinExistence type="predicted"/>
<gene>
    <name evidence="2" type="ORF">IscW_ISCW011971</name>
</gene>
<sequence>PGPRCYDIPTREQNPAPPPPSSPKASSLHFVSPYDGLKGGGTFAACASPPPPPLPF</sequence>
<evidence type="ECO:0000256" key="1">
    <source>
        <dbReference type="SAM" id="MobiDB-lite"/>
    </source>
</evidence>
<protein>
    <submittedName>
        <fullName evidence="2">Uncharacterized protein</fullName>
    </submittedName>
</protein>
<accession>B7QAG6</accession>
<dbReference type="AlphaFoldDB" id="B7QAG6"/>
<evidence type="ECO:0000313" key="2">
    <source>
        <dbReference type="EMBL" id="EEC15838.1"/>
    </source>
</evidence>
<feature type="non-terminal residue" evidence="2">
    <location>
        <position position="56"/>
    </location>
</feature>
<organism>
    <name type="scientific">Ixodes scapularis</name>
    <name type="common">Black-legged tick</name>
    <name type="synonym">Deer tick</name>
    <dbReference type="NCBI Taxonomy" id="6945"/>
    <lineage>
        <taxon>Eukaryota</taxon>
        <taxon>Metazoa</taxon>
        <taxon>Ecdysozoa</taxon>
        <taxon>Arthropoda</taxon>
        <taxon>Chelicerata</taxon>
        <taxon>Arachnida</taxon>
        <taxon>Acari</taxon>
        <taxon>Parasitiformes</taxon>
        <taxon>Ixodida</taxon>
        <taxon>Ixodoidea</taxon>
        <taxon>Ixodidae</taxon>
        <taxon>Ixodinae</taxon>
        <taxon>Ixodes</taxon>
    </lineage>
</organism>
<dbReference type="PaxDb" id="6945-B7QAG6"/>
<feature type="non-terminal residue" evidence="2">
    <location>
        <position position="1"/>
    </location>
</feature>
<feature type="region of interest" description="Disordered" evidence="1">
    <location>
        <begin position="1"/>
        <end position="33"/>
    </location>
</feature>
<name>B7QAG6_IXOSC</name>
<dbReference type="EMBL" id="DS894604">
    <property type="protein sequence ID" value="EEC15838.1"/>
    <property type="molecule type" value="Genomic_DNA"/>
</dbReference>